<organism evidence="2 3">
    <name type="scientific">Chitinophaga pinensis</name>
    <dbReference type="NCBI Taxonomy" id="79329"/>
    <lineage>
        <taxon>Bacteria</taxon>
        <taxon>Pseudomonadati</taxon>
        <taxon>Bacteroidota</taxon>
        <taxon>Chitinophagia</taxon>
        <taxon>Chitinophagales</taxon>
        <taxon>Chitinophagaceae</taxon>
        <taxon>Chitinophaga</taxon>
    </lineage>
</organism>
<dbReference type="EMBL" id="VOHS01000010">
    <property type="protein sequence ID" value="TWW00091.1"/>
    <property type="molecule type" value="Genomic_DNA"/>
</dbReference>
<accession>A0A5C6LS58</accession>
<name>A0A5C6LS58_9BACT</name>
<keyword evidence="3" id="KW-1185">Reference proteome</keyword>
<proteinExistence type="predicted"/>
<protein>
    <submittedName>
        <fullName evidence="2">Uncharacterized protein</fullName>
    </submittedName>
</protein>
<sequence length="141" mass="16004">MNCTIRIFFVISLLCTAISSFSQPGRALIDSLAHRMEPYSKTGGTSVYLASNKEIYIAGEDLWYNAFVLDQQTFGLAEQESILYLQLKKKEVTRLSGRKCTGYTWYLCRTRISSANSGRGQISFKSLYSAFLFSLQPHFLQ</sequence>
<reference evidence="2 3" key="1">
    <citation type="submission" date="2019-08" db="EMBL/GenBank/DDBJ databases">
        <title>Whole genome sequencing of chitin degrading bacteria Chitinophaga pinensis YS16.</title>
        <authorList>
            <person name="Singh R.P."/>
            <person name="Manchanda G."/>
            <person name="Maurya I.K."/>
            <person name="Joshi N.K."/>
            <person name="Srivastava A.K."/>
        </authorList>
    </citation>
    <scope>NUCLEOTIDE SEQUENCE [LARGE SCALE GENOMIC DNA]</scope>
    <source>
        <strain evidence="2 3">YS-16</strain>
    </source>
</reference>
<dbReference type="RefSeq" id="WP_146305357.1">
    <property type="nucleotide sequence ID" value="NZ_VOHS01000010.1"/>
</dbReference>
<feature type="signal peptide" evidence="1">
    <location>
        <begin position="1"/>
        <end position="22"/>
    </location>
</feature>
<gene>
    <name evidence="2" type="ORF">FEF09_12125</name>
</gene>
<keyword evidence="1" id="KW-0732">Signal</keyword>
<evidence type="ECO:0000256" key="1">
    <source>
        <dbReference type="SAM" id="SignalP"/>
    </source>
</evidence>
<comment type="caution">
    <text evidence="2">The sequence shown here is derived from an EMBL/GenBank/DDBJ whole genome shotgun (WGS) entry which is preliminary data.</text>
</comment>
<evidence type="ECO:0000313" key="2">
    <source>
        <dbReference type="EMBL" id="TWW00091.1"/>
    </source>
</evidence>
<dbReference type="Proteomes" id="UP000318815">
    <property type="component" value="Unassembled WGS sequence"/>
</dbReference>
<feature type="chain" id="PRO_5022747923" evidence="1">
    <location>
        <begin position="23"/>
        <end position="141"/>
    </location>
</feature>
<evidence type="ECO:0000313" key="3">
    <source>
        <dbReference type="Proteomes" id="UP000318815"/>
    </source>
</evidence>
<dbReference type="AlphaFoldDB" id="A0A5C6LS58"/>